<comment type="caution">
    <text evidence="3">The sequence shown here is derived from an EMBL/GenBank/DDBJ whole genome shotgun (WGS) entry which is preliminary data.</text>
</comment>
<name>A0A5A7QJ56_STRAF</name>
<evidence type="ECO:0000313" key="3">
    <source>
        <dbReference type="EMBL" id="GER44968.1"/>
    </source>
</evidence>
<evidence type="ECO:0000313" key="4">
    <source>
        <dbReference type="Proteomes" id="UP000325081"/>
    </source>
</evidence>
<dbReference type="Pfam" id="PF24818">
    <property type="entry name" value="PH_TRF2_HOY1"/>
    <property type="match status" value="1"/>
</dbReference>
<evidence type="ECO:0000256" key="1">
    <source>
        <dbReference type="SAM" id="MobiDB-lite"/>
    </source>
</evidence>
<feature type="domain" description="TRF2/HOY1 PH-like" evidence="2">
    <location>
        <begin position="121"/>
        <end position="193"/>
    </location>
</feature>
<gene>
    <name evidence="3" type="ORF">STAS_21883</name>
</gene>
<keyword evidence="4" id="KW-1185">Reference proteome</keyword>
<dbReference type="Proteomes" id="UP000325081">
    <property type="component" value="Unassembled WGS sequence"/>
</dbReference>
<sequence length="346" mass="39270">MSSESEERVFWNDKTYGYERTFLSEFEHNYINTKWFEAANQNAIDQDESVTKRIRFSPESHHQEGDADSSEQSSPLGLTLRKTPSFLNLVQTSLSQGKKADPPKKDDTGSSSTPEKLKASNFPAIFIKIGVWQRTTRNEGDLTAKLYYAKRKLVWEVLDGALKSKIEVQWSDIIAIRATTHENEPGTLEIEVSYFSMSRTDIPFRINNEFLAPPHSHWGQGSFNNDVFPYQSYQQQPKGGIINDIESHLMGEPSSDEGTLGTIDVTYDAANLSATNYQGNNSDELVHYVRYNMDSGMIDGEYREMSFNWMPAGRPDEQMGNDDNSSLPPFVFPDPDDDDPSDDHIF</sequence>
<proteinExistence type="predicted"/>
<dbReference type="PANTHER" id="PTHR33494:SF5">
    <property type="entry name" value="F10A16.6 PROTEIN"/>
    <property type="match status" value="1"/>
</dbReference>
<protein>
    <recommendedName>
        <fullName evidence="2">TRF2/HOY1 PH-like domain-containing protein</fullName>
    </recommendedName>
</protein>
<dbReference type="EMBL" id="BKCP01007181">
    <property type="protein sequence ID" value="GER44968.1"/>
    <property type="molecule type" value="Genomic_DNA"/>
</dbReference>
<dbReference type="PANTHER" id="PTHR33494">
    <property type="entry name" value="OS02G0793800 PROTEIN"/>
    <property type="match status" value="1"/>
</dbReference>
<reference evidence="4" key="1">
    <citation type="journal article" date="2019" name="Curr. Biol.">
        <title>Genome Sequence of Striga asiatica Provides Insight into the Evolution of Plant Parasitism.</title>
        <authorList>
            <person name="Yoshida S."/>
            <person name="Kim S."/>
            <person name="Wafula E.K."/>
            <person name="Tanskanen J."/>
            <person name="Kim Y.M."/>
            <person name="Honaas L."/>
            <person name="Yang Z."/>
            <person name="Spallek T."/>
            <person name="Conn C.E."/>
            <person name="Ichihashi Y."/>
            <person name="Cheong K."/>
            <person name="Cui S."/>
            <person name="Der J.P."/>
            <person name="Gundlach H."/>
            <person name="Jiao Y."/>
            <person name="Hori C."/>
            <person name="Ishida J.K."/>
            <person name="Kasahara H."/>
            <person name="Kiba T."/>
            <person name="Kim M.S."/>
            <person name="Koo N."/>
            <person name="Laohavisit A."/>
            <person name="Lee Y.H."/>
            <person name="Lumba S."/>
            <person name="McCourt P."/>
            <person name="Mortimer J.C."/>
            <person name="Mutuku J.M."/>
            <person name="Nomura T."/>
            <person name="Sasaki-Sekimoto Y."/>
            <person name="Seto Y."/>
            <person name="Wang Y."/>
            <person name="Wakatake T."/>
            <person name="Sakakibara H."/>
            <person name="Demura T."/>
            <person name="Yamaguchi S."/>
            <person name="Yoneyama K."/>
            <person name="Manabe R.I."/>
            <person name="Nelson D.C."/>
            <person name="Schulman A.H."/>
            <person name="Timko M.P."/>
            <person name="dePamphilis C.W."/>
            <person name="Choi D."/>
            <person name="Shirasu K."/>
        </authorList>
    </citation>
    <scope>NUCLEOTIDE SEQUENCE [LARGE SCALE GENOMIC DNA]</scope>
    <source>
        <strain evidence="4">cv. UVA1</strain>
    </source>
</reference>
<dbReference type="AlphaFoldDB" id="A0A5A7QJ56"/>
<feature type="region of interest" description="Disordered" evidence="1">
    <location>
        <begin position="313"/>
        <end position="346"/>
    </location>
</feature>
<dbReference type="OrthoDB" id="6159439at2759"/>
<organism evidence="3 4">
    <name type="scientific">Striga asiatica</name>
    <name type="common">Asiatic witchweed</name>
    <name type="synonym">Buchnera asiatica</name>
    <dbReference type="NCBI Taxonomy" id="4170"/>
    <lineage>
        <taxon>Eukaryota</taxon>
        <taxon>Viridiplantae</taxon>
        <taxon>Streptophyta</taxon>
        <taxon>Embryophyta</taxon>
        <taxon>Tracheophyta</taxon>
        <taxon>Spermatophyta</taxon>
        <taxon>Magnoliopsida</taxon>
        <taxon>eudicotyledons</taxon>
        <taxon>Gunneridae</taxon>
        <taxon>Pentapetalae</taxon>
        <taxon>asterids</taxon>
        <taxon>lamiids</taxon>
        <taxon>Lamiales</taxon>
        <taxon>Orobanchaceae</taxon>
        <taxon>Buchnereae</taxon>
        <taxon>Striga</taxon>
    </lineage>
</organism>
<accession>A0A5A7QJ56</accession>
<feature type="region of interest" description="Disordered" evidence="1">
    <location>
        <begin position="93"/>
        <end position="116"/>
    </location>
</feature>
<evidence type="ECO:0000259" key="2">
    <source>
        <dbReference type="Pfam" id="PF24818"/>
    </source>
</evidence>
<feature type="compositionally biased region" description="Acidic residues" evidence="1">
    <location>
        <begin position="334"/>
        <end position="346"/>
    </location>
</feature>
<dbReference type="InterPro" id="IPR057939">
    <property type="entry name" value="TRF2_HOY1_PH"/>
</dbReference>
<feature type="compositionally biased region" description="Basic and acidic residues" evidence="1">
    <location>
        <begin position="98"/>
        <end position="108"/>
    </location>
</feature>